<dbReference type="InterPro" id="IPR000160">
    <property type="entry name" value="GGDEF_dom"/>
</dbReference>
<dbReference type="PROSITE" id="PS50887">
    <property type="entry name" value="GGDEF"/>
    <property type="match status" value="2"/>
</dbReference>
<sequence>MDPQRAPGPLLPGAKELHEGLKKAIFEDRFEALLLFDIDGFHQINMTRGTETGDQILALIGASISERGWRGYRIGGDEFGLILRGGGEAFDGEGFRVGTGLLIREKTGLQVTLSGGGVRNPGKDLGLDPRMEEVLFSVARQLLIQSKKQGRNQILWLPDEPVDSADLMKIVATFYRELARINAALARQMEVESRTDFLTGLYNRRGFDDIFRRLAEASRRKDNPIALIYLDSDTLKQINDTKGHDAGDRFIIDMSRVLGDVVRGSDFIARWGADEFAVIVDNTTRQKALALAKRIHRAIADRTEGTVSIGVYCGVPQSTEEAVKKADEAMYKVKRSGKDGIGLAE</sequence>
<comment type="caution">
    <text evidence="2">The sequence shown here is derived from an EMBL/GenBank/DDBJ whole genome shotgun (WGS) entry which is preliminary data.</text>
</comment>
<dbReference type="PANTHER" id="PTHR45138">
    <property type="entry name" value="REGULATORY COMPONENTS OF SENSORY TRANSDUCTION SYSTEM"/>
    <property type="match status" value="1"/>
</dbReference>
<dbReference type="Pfam" id="PF00990">
    <property type="entry name" value="GGDEF"/>
    <property type="match status" value="2"/>
</dbReference>
<feature type="domain" description="GGDEF" evidence="1">
    <location>
        <begin position="29"/>
        <end position="159"/>
    </location>
</feature>
<organism evidence="2 3">
    <name type="scientific">Handelsmanbacteria sp. (strain RIFCSPLOWO2_12_FULL_64_10)</name>
    <dbReference type="NCBI Taxonomy" id="1817868"/>
    <lineage>
        <taxon>Bacteria</taxon>
        <taxon>Candidatus Handelsmaniibacteriota</taxon>
    </lineage>
</organism>
<dbReference type="Gene3D" id="3.30.70.270">
    <property type="match status" value="2"/>
</dbReference>
<dbReference type="Proteomes" id="UP000178606">
    <property type="component" value="Unassembled WGS sequence"/>
</dbReference>
<dbReference type="EMBL" id="MFKF01000246">
    <property type="protein sequence ID" value="OGG48562.1"/>
    <property type="molecule type" value="Genomic_DNA"/>
</dbReference>
<dbReference type="GO" id="GO:0043709">
    <property type="term" value="P:cell adhesion involved in single-species biofilm formation"/>
    <property type="evidence" value="ECO:0007669"/>
    <property type="project" value="TreeGrafter"/>
</dbReference>
<dbReference type="NCBIfam" id="TIGR00254">
    <property type="entry name" value="GGDEF"/>
    <property type="match status" value="1"/>
</dbReference>
<dbReference type="PANTHER" id="PTHR45138:SF24">
    <property type="entry name" value="DIGUANYLATE CYCLASE DGCC-RELATED"/>
    <property type="match status" value="1"/>
</dbReference>
<proteinExistence type="predicted"/>
<dbReference type="GO" id="GO:1902201">
    <property type="term" value="P:negative regulation of bacterial-type flagellum-dependent cell motility"/>
    <property type="evidence" value="ECO:0007669"/>
    <property type="project" value="TreeGrafter"/>
</dbReference>
<accession>A0A1F6CI80</accession>
<feature type="domain" description="GGDEF" evidence="1">
    <location>
        <begin position="223"/>
        <end position="345"/>
    </location>
</feature>
<evidence type="ECO:0000259" key="1">
    <source>
        <dbReference type="PROSITE" id="PS50887"/>
    </source>
</evidence>
<evidence type="ECO:0000313" key="2">
    <source>
        <dbReference type="EMBL" id="OGG48562.1"/>
    </source>
</evidence>
<dbReference type="AlphaFoldDB" id="A0A1F6CI80"/>
<dbReference type="InterPro" id="IPR043128">
    <property type="entry name" value="Rev_trsase/Diguanyl_cyclase"/>
</dbReference>
<name>A0A1F6CI80_HANXR</name>
<dbReference type="CDD" id="cd01949">
    <property type="entry name" value="GGDEF"/>
    <property type="match status" value="1"/>
</dbReference>
<dbReference type="InterPro" id="IPR029787">
    <property type="entry name" value="Nucleotide_cyclase"/>
</dbReference>
<gene>
    <name evidence="2" type="ORF">A3F84_24020</name>
</gene>
<dbReference type="SMART" id="SM00267">
    <property type="entry name" value="GGDEF"/>
    <property type="match status" value="1"/>
</dbReference>
<reference evidence="2 3" key="1">
    <citation type="journal article" date="2016" name="Nat. Commun.">
        <title>Thousands of microbial genomes shed light on interconnected biogeochemical processes in an aquifer system.</title>
        <authorList>
            <person name="Anantharaman K."/>
            <person name="Brown C.T."/>
            <person name="Hug L.A."/>
            <person name="Sharon I."/>
            <person name="Castelle C.J."/>
            <person name="Probst A.J."/>
            <person name="Thomas B.C."/>
            <person name="Singh A."/>
            <person name="Wilkins M.J."/>
            <person name="Karaoz U."/>
            <person name="Brodie E.L."/>
            <person name="Williams K.H."/>
            <person name="Hubbard S.S."/>
            <person name="Banfield J.F."/>
        </authorList>
    </citation>
    <scope>NUCLEOTIDE SEQUENCE [LARGE SCALE GENOMIC DNA]</scope>
    <source>
        <strain evidence="3">RIFCSPLOWO2_12_FULL_64_10</strain>
    </source>
</reference>
<dbReference type="GO" id="GO:0052621">
    <property type="term" value="F:diguanylate cyclase activity"/>
    <property type="evidence" value="ECO:0007669"/>
    <property type="project" value="TreeGrafter"/>
</dbReference>
<dbReference type="InterPro" id="IPR050469">
    <property type="entry name" value="Diguanylate_Cyclase"/>
</dbReference>
<dbReference type="GO" id="GO:0005886">
    <property type="term" value="C:plasma membrane"/>
    <property type="evidence" value="ECO:0007669"/>
    <property type="project" value="TreeGrafter"/>
</dbReference>
<protein>
    <recommendedName>
        <fullName evidence="1">GGDEF domain-containing protein</fullName>
    </recommendedName>
</protein>
<evidence type="ECO:0000313" key="3">
    <source>
        <dbReference type="Proteomes" id="UP000178606"/>
    </source>
</evidence>
<dbReference type="SUPFAM" id="SSF55073">
    <property type="entry name" value="Nucleotide cyclase"/>
    <property type="match status" value="2"/>
</dbReference>